<comment type="caution">
    <text evidence="2">The sequence shown here is derived from an EMBL/GenBank/DDBJ whole genome shotgun (WGS) entry which is preliminary data.</text>
</comment>
<feature type="compositionally biased region" description="Acidic residues" evidence="1">
    <location>
        <begin position="21"/>
        <end position="30"/>
    </location>
</feature>
<gene>
    <name evidence="2" type="ORF">BIW11_04325</name>
</gene>
<evidence type="ECO:0000313" key="2">
    <source>
        <dbReference type="EMBL" id="OQR69644.1"/>
    </source>
</evidence>
<accession>A0A1V9X7X5</accession>
<reference evidence="2 3" key="1">
    <citation type="journal article" date="2017" name="Gigascience">
        <title>Draft genome of the honey bee ectoparasitic mite, Tropilaelaps mercedesae, is shaped by the parasitic life history.</title>
        <authorList>
            <person name="Dong X."/>
            <person name="Armstrong S.D."/>
            <person name="Xia D."/>
            <person name="Makepeace B.L."/>
            <person name="Darby A.C."/>
            <person name="Kadowaki T."/>
        </authorList>
    </citation>
    <scope>NUCLEOTIDE SEQUENCE [LARGE SCALE GENOMIC DNA]</scope>
    <source>
        <strain evidence="2">Wuxi-XJTLU</strain>
    </source>
</reference>
<dbReference type="Proteomes" id="UP000192247">
    <property type="component" value="Unassembled WGS sequence"/>
</dbReference>
<feature type="compositionally biased region" description="Basic and acidic residues" evidence="1">
    <location>
        <begin position="1"/>
        <end position="11"/>
    </location>
</feature>
<dbReference type="InParanoid" id="A0A1V9X7X5"/>
<feature type="region of interest" description="Disordered" evidence="1">
    <location>
        <begin position="1"/>
        <end position="83"/>
    </location>
</feature>
<sequence length="126" mass="13601">MRRDGPARRSTTEPNRSPTGADEDDEEEEAPGLFAGRVDATSAEVVKTTPSGGRDGQISESLTLPRRARKTRRATTNPGVEGAVKPRLLERALIGLANTQTKPSRNNKVDAELAVIGGRSAKRRLR</sequence>
<keyword evidence="3" id="KW-1185">Reference proteome</keyword>
<evidence type="ECO:0000256" key="1">
    <source>
        <dbReference type="SAM" id="MobiDB-lite"/>
    </source>
</evidence>
<protein>
    <submittedName>
        <fullName evidence="2">Uncharacterized protein</fullName>
    </submittedName>
</protein>
<organism evidence="2 3">
    <name type="scientific">Tropilaelaps mercedesae</name>
    <dbReference type="NCBI Taxonomy" id="418985"/>
    <lineage>
        <taxon>Eukaryota</taxon>
        <taxon>Metazoa</taxon>
        <taxon>Ecdysozoa</taxon>
        <taxon>Arthropoda</taxon>
        <taxon>Chelicerata</taxon>
        <taxon>Arachnida</taxon>
        <taxon>Acari</taxon>
        <taxon>Parasitiformes</taxon>
        <taxon>Mesostigmata</taxon>
        <taxon>Gamasina</taxon>
        <taxon>Dermanyssoidea</taxon>
        <taxon>Laelapidae</taxon>
        <taxon>Tropilaelaps</taxon>
    </lineage>
</organism>
<name>A0A1V9X7X5_9ACAR</name>
<proteinExistence type="predicted"/>
<dbReference type="AlphaFoldDB" id="A0A1V9X7X5"/>
<evidence type="ECO:0000313" key="3">
    <source>
        <dbReference type="Proteomes" id="UP000192247"/>
    </source>
</evidence>
<dbReference type="EMBL" id="MNPL01020248">
    <property type="protein sequence ID" value="OQR69644.1"/>
    <property type="molecule type" value="Genomic_DNA"/>
</dbReference>